<proteinExistence type="predicted"/>
<comment type="caution">
    <text evidence="2">The sequence shown here is derived from an EMBL/GenBank/DDBJ whole genome shotgun (WGS) entry which is preliminary data.</text>
</comment>
<sequence>MPPVSTEAAVNTLYQAFTIMEADSNGLMEMWTAELLGVAAEVYGARTQRLDRGPEQELCAARRQAAHEIASLSACCGAFDTCREGDAYDLDAVWQLLGMTSWVIEFVEKLFKECIFVGERPEPIPSTPGLASSVGKSLDSPIFLHLVHPYALTRLKTSVEHVKRFHDHVSKLPAKGEVSHIAKDVLLDTTEGIGIDLQHVGTLLAEIVQETKGSDVQDLRRSLASCCPVPALKPQIRKAVDKVLRSKAIDRARLFIKPTELSDGVARLALSESSVSRQAGPGSQKDKNTDVVKKGTLVRHGNQQQPSVCVRCGGRSDVPAERKMGMESALGRWQIWEKSWQLRCVCGGSWVESKTPPSFASV</sequence>
<reference evidence="2 3" key="1">
    <citation type="journal article" date="2015" name="Sci. Rep.">
        <title>Chromosome-level genome map provides insights into diverse defense mechanisms in the medicinal fungus Ganoderma sinense.</title>
        <authorList>
            <person name="Zhu Y."/>
            <person name="Xu J."/>
            <person name="Sun C."/>
            <person name="Zhou S."/>
            <person name="Xu H."/>
            <person name="Nelson D.R."/>
            <person name="Qian J."/>
            <person name="Song J."/>
            <person name="Luo H."/>
            <person name="Xiang L."/>
            <person name="Li Y."/>
            <person name="Xu Z."/>
            <person name="Ji A."/>
            <person name="Wang L."/>
            <person name="Lu S."/>
            <person name="Hayward A."/>
            <person name="Sun W."/>
            <person name="Li X."/>
            <person name="Schwartz D.C."/>
            <person name="Wang Y."/>
            <person name="Chen S."/>
        </authorList>
    </citation>
    <scope>NUCLEOTIDE SEQUENCE [LARGE SCALE GENOMIC DNA]</scope>
    <source>
        <strain evidence="2 3">ZZ0214-1</strain>
    </source>
</reference>
<feature type="domain" description="Mediator complex subunit 16 C-terminal" evidence="1">
    <location>
        <begin position="250"/>
        <end position="352"/>
    </location>
</feature>
<dbReference type="STRING" id="1077348.A0A2G8RRT2"/>
<protein>
    <recommendedName>
        <fullName evidence="1">Mediator complex subunit 16 C-terminal domain-containing protein</fullName>
    </recommendedName>
</protein>
<evidence type="ECO:0000259" key="1">
    <source>
        <dbReference type="Pfam" id="PF20719"/>
    </source>
</evidence>
<dbReference type="InterPro" id="IPR048339">
    <property type="entry name" value="Mediator_Med16_C"/>
</dbReference>
<keyword evidence="3" id="KW-1185">Reference proteome</keyword>
<organism evidence="2 3">
    <name type="scientific">Ganoderma sinense ZZ0214-1</name>
    <dbReference type="NCBI Taxonomy" id="1077348"/>
    <lineage>
        <taxon>Eukaryota</taxon>
        <taxon>Fungi</taxon>
        <taxon>Dikarya</taxon>
        <taxon>Basidiomycota</taxon>
        <taxon>Agaricomycotina</taxon>
        <taxon>Agaricomycetes</taxon>
        <taxon>Polyporales</taxon>
        <taxon>Polyporaceae</taxon>
        <taxon>Ganoderma</taxon>
    </lineage>
</organism>
<accession>A0A2G8RRT2</accession>
<dbReference type="Proteomes" id="UP000230002">
    <property type="component" value="Unassembled WGS sequence"/>
</dbReference>
<name>A0A2G8RRT2_9APHY</name>
<dbReference type="EMBL" id="AYKW01000067">
    <property type="protein sequence ID" value="PIL24225.1"/>
    <property type="molecule type" value="Genomic_DNA"/>
</dbReference>
<gene>
    <name evidence="2" type="ORF">GSI_13978</name>
</gene>
<dbReference type="OrthoDB" id="2535907at2759"/>
<evidence type="ECO:0000313" key="2">
    <source>
        <dbReference type="EMBL" id="PIL24225.1"/>
    </source>
</evidence>
<dbReference type="Pfam" id="PF20719">
    <property type="entry name" value="Med16_C"/>
    <property type="match status" value="1"/>
</dbReference>
<dbReference type="AlphaFoldDB" id="A0A2G8RRT2"/>
<evidence type="ECO:0000313" key="3">
    <source>
        <dbReference type="Proteomes" id="UP000230002"/>
    </source>
</evidence>